<sequence>MRFLLTRPEPECTRSAEKLRELGHEVFQAPMLRMVEKPSPLFDLEGVSALAVTSARVADILVGHQQIDLLASLPVYAVGDRSAEVLQGAGFQDVISAQGNVADLARQIVSGHSGGQVLYLAAQDRAGDLEELLKTAQISCVLNELYQMEPVVDIDMDLLQILEVHCVDAVLIYSRRTAETLVARLEAVSRIDLLHGMRVVAISEGSAGPMPDEACVEIASHPTEMALFELALRRC</sequence>
<feature type="domain" description="Tetrapyrrole biosynthesis uroporphyrinogen III synthase" evidence="1">
    <location>
        <begin position="16"/>
        <end position="228"/>
    </location>
</feature>
<keyword evidence="3" id="KW-1185">Reference proteome</keyword>
<dbReference type="CDD" id="cd06578">
    <property type="entry name" value="HemD"/>
    <property type="match status" value="1"/>
</dbReference>
<evidence type="ECO:0000259" key="1">
    <source>
        <dbReference type="Pfam" id="PF02602"/>
    </source>
</evidence>
<reference evidence="2 3" key="1">
    <citation type="submission" date="2024-02" db="EMBL/GenBank/DDBJ databases">
        <title>Roseibium algae sp. nov., isolated from marine alga (Grateloupia sp.), showing potential in myo-inositol conversion.</title>
        <authorList>
            <person name="Wang Y."/>
        </authorList>
    </citation>
    <scope>NUCLEOTIDE SEQUENCE [LARGE SCALE GENOMIC DNA]</scope>
    <source>
        <strain evidence="2 3">H3510</strain>
    </source>
</reference>
<dbReference type="Pfam" id="PF02602">
    <property type="entry name" value="HEM4"/>
    <property type="match status" value="1"/>
</dbReference>
<dbReference type="Gene3D" id="3.40.50.10090">
    <property type="match status" value="2"/>
</dbReference>
<evidence type="ECO:0000313" key="2">
    <source>
        <dbReference type="EMBL" id="MEJ8475780.1"/>
    </source>
</evidence>
<dbReference type="RefSeq" id="WP_340276018.1">
    <property type="nucleotide sequence ID" value="NZ_JBAKIA010000013.1"/>
</dbReference>
<comment type="caution">
    <text evidence="2">The sequence shown here is derived from an EMBL/GenBank/DDBJ whole genome shotgun (WGS) entry which is preliminary data.</text>
</comment>
<protein>
    <submittedName>
        <fullName evidence="2">Uroporphyrinogen-III synthase</fullName>
        <ecNumber evidence="2">4.2.1.75</ecNumber>
    </submittedName>
</protein>
<accession>A0ABU8TNQ9</accession>
<evidence type="ECO:0000313" key="3">
    <source>
        <dbReference type="Proteomes" id="UP001385499"/>
    </source>
</evidence>
<dbReference type="InterPro" id="IPR036108">
    <property type="entry name" value="4pyrrol_syn_uPrphyn_synt_sf"/>
</dbReference>
<dbReference type="EMBL" id="JBAKIA010000013">
    <property type="protein sequence ID" value="MEJ8475780.1"/>
    <property type="molecule type" value="Genomic_DNA"/>
</dbReference>
<gene>
    <name evidence="2" type="ORF">V6575_16935</name>
</gene>
<dbReference type="SUPFAM" id="SSF69618">
    <property type="entry name" value="HemD-like"/>
    <property type="match status" value="1"/>
</dbReference>
<organism evidence="2 3">
    <name type="scientific">Roseibium algae</name>
    <dbReference type="NCBI Taxonomy" id="3123038"/>
    <lineage>
        <taxon>Bacteria</taxon>
        <taxon>Pseudomonadati</taxon>
        <taxon>Pseudomonadota</taxon>
        <taxon>Alphaproteobacteria</taxon>
        <taxon>Hyphomicrobiales</taxon>
        <taxon>Stappiaceae</taxon>
        <taxon>Roseibium</taxon>
    </lineage>
</organism>
<dbReference type="InterPro" id="IPR003754">
    <property type="entry name" value="4pyrrol_synth_uPrphyn_synth"/>
</dbReference>
<name>A0ABU8TNQ9_9HYPH</name>
<dbReference type="GO" id="GO:0004852">
    <property type="term" value="F:uroporphyrinogen-III synthase activity"/>
    <property type="evidence" value="ECO:0007669"/>
    <property type="project" value="UniProtKB-EC"/>
</dbReference>
<keyword evidence="2" id="KW-0456">Lyase</keyword>
<dbReference type="Proteomes" id="UP001385499">
    <property type="component" value="Unassembled WGS sequence"/>
</dbReference>
<dbReference type="EC" id="4.2.1.75" evidence="2"/>
<proteinExistence type="predicted"/>